<dbReference type="InterPro" id="IPR001387">
    <property type="entry name" value="Cro/C1-type_HTH"/>
</dbReference>
<evidence type="ECO:0000313" key="3">
    <source>
        <dbReference type="EMBL" id="WAT20474.1"/>
    </source>
</evidence>
<proteinExistence type="predicted"/>
<organism evidence="3 4">
    <name type="scientific">Bacillus halotolerans</name>
    <dbReference type="NCBI Taxonomy" id="260554"/>
    <lineage>
        <taxon>Bacteria</taxon>
        <taxon>Bacillati</taxon>
        <taxon>Bacillota</taxon>
        <taxon>Bacilli</taxon>
        <taxon>Bacillales</taxon>
        <taxon>Bacillaceae</taxon>
        <taxon>Bacillus</taxon>
    </lineage>
</organism>
<sequence>MFNKKLITLRKSKKLTQEEMANKIGVHRGTYANYERGHRQPDYDTLKKIADFFEVTIDYLLDQESEPIIREEKTPYVALNDPDLQIAFRDAADFSEEARRQAIDFINYLKEKEKAKGRKSPNTEND</sequence>
<evidence type="ECO:0000313" key="4">
    <source>
        <dbReference type="Proteomes" id="UP001164713"/>
    </source>
</evidence>
<keyword evidence="1" id="KW-0238">DNA-binding</keyword>
<dbReference type="PANTHER" id="PTHR46558">
    <property type="entry name" value="TRACRIPTIONAL REGULATORY PROTEIN-RELATED-RELATED"/>
    <property type="match status" value="1"/>
</dbReference>
<evidence type="ECO:0000256" key="1">
    <source>
        <dbReference type="ARBA" id="ARBA00023125"/>
    </source>
</evidence>
<dbReference type="SUPFAM" id="SSF47413">
    <property type="entry name" value="lambda repressor-like DNA-binding domains"/>
    <property type="match status" value="1"/>
</dbReference>
<reference evidence="3" key="1">
    <citation type="submission" date="2022-12" db="EMBL/GenBank/DDBJ databases">
        <title>Genomic of Bacillus halotolerans.</title>
        <authorList>
            <person name="Xu G."/>
            <person name="Ding Y."/>
        </authorList>
    </citation>
    <scope>NUCLEOTIDE SEQUENCE</scope>
    <source>
        <strain evidence="3">B13</strain>
    </source>
</reference>
<dbReference type="RefSeq" id="WP_269107359.1">
    <property type="nucleotide sequence ID" value="NZ_CP114066.1"/>
</dbReference>
<accession>A0ABY7HYN3</accession>
<dbReference type="InterPro" id="IPR010982">
    <property type="entry name" value="Lambda_DNA-bd_dom_sf"/>
</dbReference>
<dbReference type="Pfam" id="PF01381">
    <property type="entry name" value="HTH_3"/>
    <property type="match status" value="1"/>
</dbReference>
<keyword evidence="4" id="KW-1185">Reference proteome</keyword>
<dbReference type="PROSITE" id="PS50943">
    <property type="entry name" value="HTH_CROC1"/>
    <property type="match status" value="1"/>
</dbReference>
<gene>
    <name evidence="3" type="ORF">O0R52_16115</name>
</gene>
<protein>
    <submittedName>
        <fullName evidence="3">Helix-turn-helix transcriptional regulator</fullName>
    </submittedName>
</protein>
<dbReference type="EMBL" id="CP114066">
    <property type="protein sequence ID" value="WAT20474.1"/>
    <property type="molecule type" value="Genomic_DNA"/>
</dbReference>
<feature type="domain" description="HTH cro/C1-type" evidence="2">
    <location>
        <begin position="6"/>
        <end position="60"/>
    </location>
</feature>
<evidence type="ECO:0000259" key="2">
    <source>
        <dbReference type="PROSITE" id="PS50943"/>
    </source>
</evidence>
<dbReference type="CDD" id="cd00093">
    <property type="entry name" value="HTH_XRE"/>
    <property type="match status" value="1"/>
</dbReference>
<dbReference type="Gene3D" id="1.10.260.40">
    <property type="entry name" value="lambda repressor-like DNA-binding domains"/>
    <property type="match status" value="1"/>
</dbReference>
<dbReference type="PANTHER" id="PTHR46558:SF11">
    <property type="entry name" value="HTH-TYPE TRANSCRIPTIONAL REGULATOR XRE"/>
    <property type="match status" value="1"/>
</dbReference>
<dbReference type="SMART" id="SM00530">
    <property type="entry name" value="HTH_XRE"/>
    <property type="match status" value="1"/>
</dbReference>
<dbReference type="Proteomes" id="UP001164713">
    <property type="component" value="Chromosome"/>
</dbReference>
<name>A0ABY7HYN3_9BACI</name>